<dbReference type="CDD" id="cd07344">
    <property type="entry name" value="M48_yhfN_like"/>
    <property type="match status" value="1"/>
</dbReference>
<dbReference type="EMBL" id="JACIIX010000003">
    <property type="protein sequence ID" value="MBB6209900.1"/>
    <property type="molecule type" value="Genomic_DNA"/>
</dbReference>
<dbReference type="Proteomes" id="UP000544872">
    <property type="component" value="Unassembled WGS sequence"/>
</dbReference>
<dbReference type="InterPro" id="IPR053136">
    <property type="entry name" value="UTP_pyrophosphatase-like"/>
</dbReference>
<dbReference type="PANTHER" id="PTHR30399">
    <property type="entry name" value="UNCHARACTERIZED PROTEIN YGJP"/>
    <property type="match status" value="1"/>
</dbReference>
<dbReference type="Pfam" id="PF01863">
    <property type="entry name" value="YgjP-like"/>
    <property type="match status" value="1"/>
</dbReference>
<dbReference type="RefSeq" id="WP_184262531.1">
    <property type="nucleotide sequence ID" value="NZ_JACIIX010000003.1"/>
</dbReference>
<reference evidence="2 3" key="1">
    <citation type="submission" date="2020-08" db="EMBL/GenBank/DDBJ databases">
        <title>Genomic Encyclopedia of Type Strains, Phase IV (KMG-IV): sequencing the most valuable type-strain genomes for metagenomic binning, comparative biology and taxonomic classification.</title>
        <authorList>
            <person name="Goeker M."/>
        </authorList>
    </citation>
    <scope>NUCLEOTIDE SEQUENCE [LARGE SCALE GENOMIC DNA]</scope>
    <source>
        <strain evidence="2 3">DSM 11590</strain>
    </source>
</reference>
<evidence type="ECO:0000259" key="1">
    <source>
        <dbReference type="Pfam" id="PF01863"/>
    </source>
</evidence>
<dbReference type="PANTHER" id="PTHR30399:SF1">
    <property type="entry name" value="UTP PYROPHOSPHATASE"/>
    <property type="match status" value="1"/>
</dbReference>
<sequence>MSSSPQPRSATLSVEVGGQVLPVRVRVSPRAVRLTLRYIPRDNCLTVTAPPGVTARFIRGFVSDHADWIGRRLTTAPGRVPFLPGHRIPVAGQDRLITHDPQGRRGITLTETALILTGPVEKPENRVRDYLTRLARQEITACCQSLSPLAEGRVRRITVRDTRSRWGSCSTLGDLSFSWRLVMAPPPVLRYVVAHELAHLAEMNHSPRFWAEVARLMPDHAVPRDWLKRHGSSLHLYG</sequence>
<keyword evidence="3" id="KW-1185">Reference proteome</keyword>
<accession>A0A7W9ZER4</accession>
<name>A0A7W9ZER4_NOVIT</name>
<evidence type="ECO:0000313" key="3">
    <source>
        <dbReference type="Proteomes" id="UP000544872"/>
    </source>
</evidence>
<dbReference type="InterPro" id="IPR002725">
    <property type="entry name" value="YgjP-like_metallopeptidase"/>
</dbReference>
<dbReference type="AlphaFoldDB" id="A0A7W9ZER4"/>
<protein>
    <recommendedName>
        <fullName evidence="1">YgjP-like metallopeptidase domain-containing protein</fullName>
    </recommendedName>
</protein>
<dbReference type="Gene3D" id="3.30.2010.10">
    <property type="entry name" value="Metalloproteases ('zincins'), catalytic domain"/>
    <property type="match status" value="1"/>
</dbReference>
<comment type="caution">
    <text evidence="2">The sequence shown here is derived from an EMBL/GenBank/DDBJ whole genome shotgun (WGS) entry which is preliminary data.</text>
</comment>
<feature type="domain" description="YgjP-like metallopeptidase" evidence="1">
    <location>
        <begin position="39"/>
        <end position="230"/>
    </location>
</feature>
<evidence type="ECO:0000313" key="2">
    <source>
        <dbReference type="EMBL" id="MBB6209900.1"/>
    </source>
</evidence>
<gene>
    <name evidence="2" type="ORF">FHS48_001308</name>
</gene>
<proteinExistence type="predicted"/>
<organism evidence="2 3">
    <name type="scientific">Novispirillum itersonii</name>
    <name type="common">Aquaspirillum itersonii</name>
    <dbReference type="NCBI Taxonomy" id="189"/>
    <lineage>
        <taxon>Bacteria</taxon>
        <taxon>Pseudomonadati</taxon>
        <taxon>Pseudomonadota</taxon>
        <taxon>Alphaproteobacteria</taxon>
        <taxon>Rhodospirillales</taxon>
        <taxon>Novispirillaceae</taxon>
        <taxon>Novispirillum</taxon>
    </lineage>
</organism>